<dbReference type="Gene3D" id="3.30.700.10">
    <property type="entry name" value="Glycoprotein, Type 4 Pilin"/>
    <property type="match status" value="1"/>
</dbReference>
<keyword evidence="1" id="KW-1133">Transmembrane helix</keyword>
<evidence type="ECO:0000256" key="1">
    <source>
        <dbReference type="SAM" id="Phobius"/>
    </source>
</evidence>
<dbReference type="InterPro" id="IPR045584">
    <property type="entry name" value="Pilin-like"/>
</dbReference>
<name>A0AA37WMV7_9GAMM</name>
<keyword evidence="1" id="KW-0812">Transmembrane</keyword>
<protein>
    <recommendedName>
        <fullName evidence="4">Prepilin-type N-terminal cleavage/methylation domain-containing protein</fullName>
    </recommendedName>
</protein>
<sequence>MHRNGFTLIELITVLLIVAIISVYVGNRFSSIDSNLSSGRDDLIAALFFAQQIAMSRDSAANPITFVTSGAAIDVQASGASLSSAGVQYPVVLSNGVTVSPAVTLAYNKMGETTATVFTLSHDGASTQVTVEASGYVH</sequence>
<gene>
    <name evidence="2" type="ORF">GCM10007877_24350</name>
</gene>
<dbReference type="AlphaFoldDB" id="A0AA37WMV7"/>
<dbReference type="NCBIfam" id="TIGR02532">
    <property type="entry name" value="IV_pilin_GFxxxE"/>
    <property type="match status" value="1"/>
</dbReference>
<accession>A0AA37WMV7</accession>
<organism evidence="2 3">
    <name type="scientific">Marinibactrum halimedae</name>
    <dbReference type="NCBI Taxonomy" id="1444977"/>
    <lineage>
        <taxon>Bacteria</taxon>
        <taxon>Pseudomonadati</taxon>
        <taxon>Pseudomonadota</taxon>
        <taxon>Gammaproteobacteria</taxon>
        <taxon>Cellvibrionales</taxon>
        <taxon>Cellvibrionaceae</taxon>
        <taxon>Marinibactrum</taxon>
    </lineage>
</organism>
<dbReference type="SUPFAM" id="SSF54523">
    <property type="entry name" value="Pili subunits"/>
    <property type="match status" value="1"/>
</dbReference>
<dbReference type="InterPro" id="IPR012902">
    <property type="entry name" value="N_methyl_site"/>
</dbReference>
<evidence type="ECO:0000313" key="3">
    <source>
        <dbReference type="Proteomes" id="UP001156870"/>
    </source>
</evidence>
<dbReference type="EMBL" id="BSPD01000058">
    <property type="protein sequence ID" value="GLS26718.1"/>
    <property type="molecule type" value="Genomic_DNA"/>
</dbReference>
<feature type="transmembrane region" description="Helical" evidence="1">
    <location>
        <begin position="6"/>
        <end position="26"/>
    </location>
</feature>
<dbReference type="RefSeq" id="WP_232595402.1">
    <property type="nucleotide sequence ID" value="NZ_BSPD01000058.1"/>
</dbReference>
<keyword evidence="3" id="KW-1185">Reference proteome</keyword>
<reference evidence="2 3" key="1">
    <citation type="journal article" date="2014" name="Int. J. Syst. Evol. Microbiol.">
        <title>Complete genome sequence of Corynebacterium casei LMG S-19264T (=DSM 44701T), isolated from a smear-ripened cheese.</title>
        <authorList>
            <consortium name="US DOE Joint Genome Institute (JGI-PGF)"/>
            <person name="Walter F."/>
            <person name="Albersmeier A."/>
            <person name="Kalinowski J."/>
            <person name="Ruckert C."/>
        </authorList>
    </citation>
    <scope>NUCLEOTIDE SEQUENCE [LARGE SCALE GENOMIC DNA]</scope>
    <source>
        <strain evidence="2 3">NBRC 110095</strain>
    </source>
</reference>
<evidence type="ECO:0000313" key="2">
    <source>
        <dbReference type="EMBL" id="GLS26718.1"/>
    </source>
</evidence>
<comment type="caution">
    <text evidence="2">The sequence shown here is derived from an EMBL/GenBank/DDBJ whole genome shotgun (WGS) entry which is preliminary data.</text>
</comment>
<dbReference type="Proteomes" id="UP001156870">
    <property type="component" value="Unassembled WGS sequence"/>
</dbReference>
<proteinExistence type="predicted"/>
<dbReference type="Pfam" id="PF07963">
    <property type="entry name" value="N_methyl"/>
    <property type="match status" value="1"/>
</dbReference>
<evidence type="ECO:0008006" key="4">
    <source>
        <dbReference type="Google" id="ProtNLM"/>
    </source>
</evidence>
<keyword evidence="1" id="KW-0472">Membrane</keyword>